<proteinExistence type="predicted"/>
<gene>
    <name evidence="2" type="ORF">FRACYDRAFT_218312</name>
</gene>
<feature type="transmembrane region" description="Helical" evidence="1">
    <location>
        <begin position="48"/>
        <end position="71"/>
    </location>
</feature>
<evidence type="ECO:0000256" key="1">
    <source>
        <dbReference type="SAM" id="Phobius"/>
    </source>
</evidence>
<evidence type="ECO:0000313" key="2">
    <source>
        <dbReference type="EMBL" id="OEU15487.1"/>
    </source>
</evidence>
<feature type="transmembrane region" description="Helical" evidence="1">
    <location>
        <begin position="139"/>
        <end position="161"/>
    </location>
</feature>
<dbReference type="InParanoid" id="A0A1E7FBE9"/>
<organism evidence="2 3">
    <name type="scientific">Fragilariopsis cylindrus CCMP1102</name>
    <dbReference type="NCBI Taxonomy" id="635003"/>
    <lineage>
        <taxon>Eukaryota</taxon>
        <taxon>Sar</taxon>
        <taxon>Stramenopiles</taxon>
        <taxon>Ochrophyta</taxon>
        <taxon>Bacillariophyta</taxon>
        <taxon>Bacillariophyceae</taxon>
        <taxon>Bacillariophycidae</taxon>
        <taxon>Bacillariales</taxon>
        <taxon>Bacillariaceae</taxon>
        <taxon>Fragilariopsis</taxon>
    </lineage>
</organism>
<dbReference type="EMBL" id="KV784359">
    <property type="protein sequence ID" value="OEU15487.1"/>
    <property type="molecule type" value="Genomic_DNA"/>
</dbReference>
<accession>A0A1E7FBE9</accession>
<dbReference type="Proteomes" id="UP000095751">
    <property type="component" value="Unassembled WGS sequence"/>
</dbReference>
<evidence type="ECO:0000313" key="3">
    <source>
        <dbReference type="Proteomes" id="UP000095751"/>
    </source>
</evidence>
<sequence>METPINEFEKESSTKLVVVDGADVDDYVLIDKTERRAHICCGCDTRNAIIVVNVISICFYLMAIISFSLIANDTLNYDDDQVQNVMDTLDGTKIGLTISIFVVGLVCNLTAIFGAVFYNRIAVTIGALWFLSETIRSLCFYDIYSAMMAAGFFYPHTVFFFELKNGVMSRENYPKEKVCCDCCCSC</sequence>
<dbReference type="AlphaFoldDB" id="A0A1E7FBE9"/>
<keyword evidence="1" id="KW-0472">Membrane</keyword>
<protein>
    <submittedName>
        <fullName evidence="2">Uncharacterized protein</fullName>
    </submittedName>
</protein>
<dbReference type="KEGG" id="fcy:FRACYDRAFT_218312"/>
<reference evidence="2 3" key="1">
    <citation type="submission" date="2016-09" db="EMBL/GenBank/DDBJ databases">
        <title>Extensive genetic diversity and differential bi-allelic expression allows diatom success in the polar Southern Ocean.</title>
        <authorList>
            <consortium name="DOE Joint Genome Institute"/>
            <person name="Mock T."/>
            <person name="Otillar R.P."/>
            <person name="Strauss J."/>
            <person name="Dupont C."/>
            <person name="Frickenhaus S."/>
            <person name="Maumus F."/>
            <person name="Mcmullan M."/>
            <person name="Sanges R."/>
            <person name="Schmutz J."/>
            <person name="Toseland A."/>
            <person name="Valas R."/>
            <person name="Veluchamy A."/>
            <person name="Ward B.J."/>
            <person name="Allen A."/>
            <person name="Barry K."/>
            <person name="Falciatore A."/>
            <person name="Ferrante M."/>
            <person name="Fortunato A.E."/>
            <person name="Gloeckner G."/>
            <person name="Gruber A."/>
            <person name="Hipkin R."/>
            <person name="Janech M."/>
            <person name="Kroth P."/>
            <person name="Leese F."/>
            <person name="Lindquist E."/>
            <person name="Lyon B.R."/>
            <person name="Martin J."/>
            <person name="Mayer C."/>
            <person name="Parker M."/>
            <person name="Quesneville H."/>
            <person name="Raymond J."/>
            <person name="Uhlig C."/>
            <person name="Valentin K.U."/>
            <person name="Worden A.Z."/>
            <person name="Armbrust E.V."/>
            <person name="Bowler C."/>
            <person name="Green B."/>
            <person name="Moulton V."/>
            <person name="Van Oosterhout C."/>
            <person name="Grigoriev I."/>
        </authorList>
    </citation>
    <scope>NUCLEOTIDE SEQUENCE [LARGE SCALE GENOMIC DNA]</scope>
    <source>
        <strain evidence="2 3">CCMP1102</strain>
    </source>
</reference>
<name>A0A1E7FBE9_9STRA</name>
<feature type="transmembrane region" description="Helical" evidence="1">
    <location>
        <begin position="94"/>
        <end position="118"/>
    </location>
</feature>
<dbReference type="OrthoDB" id="49197at2759"/>
<keyword evidence="3" id="KW-1185">Reference proteome</keyword>
<keyword evidence="1" id="KW-0812">Transmembrane</keyword>
<keyword evidence="1" id="KW-1133">Transmembrane helix</keyword>